<reference evidence="1" key="2">
    <citation type="journal article" date="2015" name="Data Brief">
        <title>Shoot transcriptome of the giant reed, Arundo donax.</title>
        <authorList>
            <person name="Barrero R.A."/>
            <person name="Guerrero F.D."/>
            <person name="Moolhuijzen P."/>
            <person name="Goolsby J.A."/>
            <person name="Tidwell J."/>
            <person name="Bellgard S.E."/>
            <person name="Bellgard M.I."/>
        </authorList>
    </citation>
    <scope>NUCLEOTIDE SEQUENCE</scope>
    <source>
        <tissue evidence="1">Shoot tissue taken approximately 20 cm above the soil surface</tissue>
    </source>
</reference>
<dbReference type="EMBL" id="GBRH01183840">
    <property type="protein sequence ID" value="JAE14056.1"/>
    <property type="molecule type" value="Transcribed_RNA"/>
</dbReference>
<reference evidence="1" key="1">
    <citation type="submission" date="2014-09" db="EMBL/GenBank/DDBJ databases">
        <authorList>
            <person name="Magalhaes I.L.F."/>
            <person name="Oliveira U."/>
            <person name="Santos F.R."/>
            <person name="Vidigal T.H.D.A."/>
            <person name="Brescovit A.D."/>
            <person name="Santos A.J."/>
        </authorList>
    </citation>
    <scope>NUCLEOTIDE SEQUENCE</scope>
    <source>
        <tissue evidence="1">Shoot tissue taken approximately 20 cm above the soil surface</tissue>
    </source>
</reference>
<protein>
    <submittedName>
        <fullName evidence="1">Uncharacterized protein</fullName>
    </submittedName>
</protein>
<proteinExistence type="predicted"/>
<sequence>MLSRASSKGSKPPRRSVELCGFPPLQIWIFGCRGMGQHQCRALSRSEGSLSCCKRVLTCSSKG</sequence>
<dbReference type="PROSITE" id="PS51257">
    <property type="entry name" value="PROKAR_LIPOPROTEIN"/>
    <property type="match status" value="1"/>
</dbReference>
<accession>A0A0A9FUR5</accession>
<dbReference type="AlphaFoldDB" id="A0A0A9FUR5"/>
<name>A0A0A9FUR5_ARUDO</name>
<evidence type="ECO:0000313" key="1">
    <source>
        <dbReference type="EMBL" id="JAE14056.1"/>
    </source>
</evidence>
<organism evidence="1">
    <name type="scientific">Arundo donax</name>
    <name type="common">Giant reed</name>
    <name type="synonym">Donax arundinaceus</name>
    <dbReference type="NCBI Taxonomy" id="35708"/>
    <lineage>
        <taxon>Eukaryota</taxon>
        <taxon>Viridiplantae</taxon>
        <taxon>Streptophyta</taxon>
        <taxon>Embryophyta</taxon>
        <taxon>Tracheophyta</taxon>
        <taxon>Spermatophyta</taxon>
        <taxon>Magnoliopsida</taxon>
        <taxon>Liliopsida</taxon>
        <taxon>Poales</taxon>
        <taxon>Poaceae</taxon>
        <taxon>PACMAD clade</taxon>
        <taxon>Arundinoideae</taxon>
        <taxon>Arundineae</taxon>
        <taxon>Arundo</taxon>
    </lineage>
</organism>